<comment type="similarity">
    <text evidence="1 3">Belongs to the type-B carboxylesterase/lipase family.</text>
</comment>
<evidence type="ECO:0000313" key="6">
    <source>
        <dbReference type="Proteomes" id="UP000235371"/>
    </source>
</evidence>
<evidence type="ECO:0000259" key="4">
    <source>
        <dbReference type="Pfam" id="PF00135"/>
    </source>
</evidence>
<organism evidence="5 6">
    <name type="scientific">Hyaloscypha bicolor E</name>
    <dbReference type="NCBI Taxonomy" id="1095630"/>
    <lineage>
        <taxon>Eukaryota</taxon>
        <taxon>Fungi</taxon>
        <taxon>Dikarya</taxon>
        <taxon>Ascomycota</taxon>
        <taxon>Pezizomycotina</taxon>
        <taxon>Leotiomycetes</taxon>
        <taxon>Helotiales</taxon>
        <taxon>Hyaloscyphaceae</taxon>
        <taxon>Hyaloscypha</taxon>
        <taxon>Hyaloscypha bicolor</taxon>
    </lineage>
</organism>
<dbReference type="InParanoid" id="A0A2J6TGR4"/>
<evidence type="ECO:0000256" key="1">
    <source>
        <dbReference type="ARBA" id="ARBA00005964"/>
    </source>
</evidence>
<dbReference type="EMBL" id="KZ613783">
    <property type="protein sequence ID" value="PMD62209.1"/>
    <property type="molecule type" value="Genomic_DNA"/>
</dbReference>
<dbReference type="PANTHER" id="PTHR43918:SF4">
    <property type="entry name" value="CARBOXYLIC ESTER HYDROLASE"/>
    <property type="match status" value="1"/>
</dbReference>
<dbReference type="InterPro" id="IPR029058">
    <property type="entry name" value="AB_hydrolase_fold"/>
</dbReference>
<name>A0A2J6TGR4_9HELO</name>
<sequence>MHSFLCSLSIATSALALVSASPTVTIPAGTLQGATCSNGASAFLSVPFAVPPVGNLRWTSPQAYNQTFPENGYNATTRGPICIQFGKDFSDPGTESEDCLYVNVWAPASATSSSNLPVKVWVYGGGQQGGGIQNPLYDGCNLAAHDTLLVSINYRLGPLGYLTLDAAGIGGNFGTQDLILGLEWVQSHISAFGGDPKKVLLFGESAGATNVFILSTLPKATSLFNAAIWESGAGPQLATPVVANTLGTTYATKLNCSNADVAACLRSVSTTTLQDTAPEGGLVIIYSNLNPLDFQPYVDSVTIPAQPWGVGPKVPMIFGSNADEGGLFALGTYMSPIISPENYTIFLNENFGTAASLVAQQYPLTLPAFNKSGFPAFTAISTIITQAQFTCPAYQAMLKAQANNISVYTYLNSHIPSCQWWPSLPAPAIPFVGATHTSEIPFVFGNGIGQPLSSPNGTCNFTAQESVLSESLVAAWTAMAETGNPSVSGGLQWPQWDKSSSMGVTIVNGTTVGTVDYSFCEFWDMIDRVYLNFTDLSSGANGTGGNGSTGTGSGTGNKSGAKGVEIGVCGLTLVVGIVISVLVG</sequence>
<dbReference type="GO" id="GO:0052689">
    <property type="term" value="F:carboxylic ester hydrolase activity"/>
    <property type="evidence" value="ECO:0007669"/>
    <property type="project" value="TreeGrafter"/>
</dbReference>
<protein>
    <recommendedName>
        <fullName evidence="3">Carboxylic ester hydrolase</fullName>
        <ecNumber evidence="3">3.1.1.-</ecNumber>
    </recommendedName>
</protein>
<dbReference type="InterPro" id="IPR019826">
    <property type="entry name" value="Carboxylesterase_B_AS"/>
</dbReference>
<dbReference type="Proteomes" id="UP000235371">
    <property type="component" value="Unassembled WGS sequence"/>
</dbReference>
<evidence type="ECO:0000256" key="2">
    <source>
        <dbReference type="ARBA" id="ARBA00022801"/>
    </source>
</evidence>
<dbReference type="PROSITE" id="PS00122">
    <property type="entry name" value="CARBOXYLESTERASE_B_1"/>
    <property type="match status" value="1"/>
</dbReference>
<gene>
    <name evidence="5" type="ORF">K444DRAFT_716567</name>
</gene>
<dbReference type="PROSITE" id="PS00941">
    <property type="entry name" value="CARBOXYLESTERASE_B_2"/>
    <property type="match status" value="1"/>
</dbReference>
<dbReference type="Gene3D" id="3.40.50.1820">
    <property type="entry name" value="alpha/beta hydrolase"/>
    <property type="match status" value="1"/>
</dbReference>
<dbReference type="GeneID" id="36596466"/>
<evidence type="ECO:0000313" key="5">
    <source>
        <dbReference type="EMBL" id="PMD62209.1"/>
    </source>
</evidence>
<dbReference type="RefSeq" id="XP_024739113.1">
    <property type="nucleotide sequence ID" value="XM_024888390.1"/>
</dbReference>
<keyword evidence="6" id="KW-1185">Reference proteome</keyword>
<keyword evidence="3" id="KW-0732">Signal</keyword>
<dbReference type="OrthoDB" id="408631at2759"/>
<dbReference type="InterPro" id="IPR050654">
    <property type="entry name" value="AChE-related_enzymes"/>
</dbReference>
<feature type="domain" description="Carboxylesterase type B" evidence="4">
    <location>
        <begin position="21"/>
        <end position="510"/>
    </location>
</feature>
<feature type="chain" id="PRO_5014211360" description="Carboxylic ester hydrolase" evidence="3">
    <location>
        <begin position="21"/>
        <end position="584"/>
    </location>
</feature>
<dbReference type="InterPro" id="IPR002018">
    <property type="entry name" value="CarbesteraseB"/>
</dbReference>
<dbReference type="STRING" id="1095630.A0A2J6TGR4"/>
<reference evidence="5 6" key="1">
    <citation type="submission" date="2016-04" db="EMBL/GenBank/DDBJ databases">
        <title>A degradative enzymes factory behind the ericoid mycorrhizal symbiosis.</title>
        <authorList>
            <consortium name="DOE Joint Genome Institute"/>
            <person name="Martino E."/>
            <person name="Morin E."/>
            <person name="Grelet G."/>
            <person name="Kuo A."/>
            <person name="Kohler A."/>
            <person name="Daghino S."/>
            <person name="Barry K."/>
            <person name="Choi C."/>
            <person name="Cichocki N."/>
            <person name="Clum A."/>
            <person name="Copeland A."/>
            <person name="Hainaut M."/>
            <person name="Haridas S."/>
            <person name="Labutti K."/>
            <person name="Lindquist E."/>
            <person name="Lipzen A."/>
            <person name="Khouja H.-R."/>
            <person name="Murat C."/>
            <person name="Ohm R."/>
            <person name="Olson A."/>
            <person name="Spatafora J."/>
            <person name="Veneault-Fourrey C."/>
            <person name="Henrissat B."/>
            <person name="Grigoriev I."/>
            <person name="Martin F."/>
            <person name="Perotto S."/>
        </authorList>
    </citation>
    <scope>NUCLEOTIDE SEQUENCE [LARGE SCALE GENOMIC DNA]</scope>
    <source>
        <strain evidence="5 6">E</strain>
    </source>
</reference>
<proteinExistence type="inferred from homology"/>
<accession>A0A2J6TGR4</accession>
<dbReference type="EC" id="3.1.1.-" evidence="3"/>
<dbReference type="Pfam" id="PF00135">
    <property type="entry name" value="COesterase"/>
    <property type="match status" value="1"/>
</dbReference>
<evidence type="ECO:0000256" key="3">
    <source>
        <dbReference type="RuleBase" id="RU361235"/>
    </source>
</evidence>
<feature type="signal peptide" evidence="3">
    <location>
        <begin position="1"/>
        <end position="20"/>
    </location>
</feature>
<dbReference type="InterPro" id="IPR019819">
    <property type="entry name" value="Carboxylesterase_B_CS"/>
</dbReference>
<dbReference type="SUPFAM" id="SSF53474">
    <property type="entry name" value="alpha/beta-Hydrolases"/>
    <property type="match status" value="1"/>
</dbReference>
<dbReference type="PANTHER" id="PTHR43918">
    <property type="entry name" value="ACETYLCHOLINESTERASE"/>
    <property type="match status" value="1"/>
</dbReference>
<dbReference type="AlphaFoldDB" id="A0A2J6TGR4"/>
<keyword evidence="2 3" id="KW-0378">Hydrolase</keyword>